<dbReference type="AlphaFoldDB" id="A0A2J4JPP4"/>
<comment type="caution">
    <text evidence="1">The sequence shown here is derived from an EMBL/GenBank/DDBJ whole genome shotgun (WGS) entry which is preliminary data.</text>
</comment>
<evidence type="ECO:0000313" key="1">
    <source>
        <dbReference type="EMBL" id="PLK29835.1"/>
    </source>
</evidence>
<protein>
    <submittedName>
        <fullName evidence="1">Transposase</fullName>
    </submittedName>
</protein>
<dbReference type="Proteomes" id="UP000221015">
    <property type="component" value="Unassembled WGS sequence"/>
</dbReference>
<sequence length="110" mass="12497">MRLNKKKKSTNTSPYPDEVIDRLARAFYPAILACWNSEEGQREFAAWQAEQAHHANKKEIQEVPAGELPGIHIAIVCGLWQGASGWAHPVFVLCSKVITYKIFFYNSKHI</sequence>
<proteinExistence type="predicted"/>
<dbReference type="RefSeq" id="WP_097780799.1">
    <property type="nucleotide sequence ID" value="NZ_LR699975.1"/>
</dbReference>
<reference evidence="1 2" key="1">
    <citation type="journal article" date="2017" name="Front. Microbiol.">
        <title>New Insights into the Diversity of the Genus Faecalibacterium.</title>
        <authorList>
            <person name="Benevides L."/>
            <person name="Burman S."/>
            <person name="Martin R."/>
            <person name="Robert V."/>
            <person name="Thomas M."/>
            <person name="Miquel S."/>
            <person name="Chain F."/>
            <person name="Sokol H."/>
            <person name="Bermudez-Humaran L.G."/>
            <person name="Morrison M."/>
            <person name="Langella P."/>
            <person name="Azevedo V.A."/>
            <person name="Chatel J.M."/>
            <person name="Soares S."/>
        </authorList>
    </citation>
    <scope>NUCLEOTIDE SEQUENCE [LARGE SCALE GENOMIC DNA]</scope>
    <source>
        <strain evidence="1 2">CNCM I 4542</strain>
    </source>
</reference>
<dbReference type="EMBL" id="NMTS02000021">
    <property type="protein sequence ID" value="PLK29835.1"/>
    <property type="molecule type" value="Genomic_DNA"/>
</dbReference>
<evidence type="ECO:0000313" key="2">
    <source>
        <dbReference type="Proteomes" id="UP000221015"/>
    </source>
</evidence>
<accession>A0A2J4JPP4</accession>
<gene>
    <name evidence="1" type="ORF">CGS50_005745</name>
</gene>
<name>A0A2J4JPP4_9FIRM</name>
<organism evidence="1 2">
    <name type="scientific">Faecalibacterium prausnitzii</name>
    <dbReference type="NCBI Taxonomy" id="853"/>
    <lineage>
        <taxon>Bacteria</taxon>
        <taxon>Bacillati</taxon>
        <taxon>Bacillota</taxon>
        <taxon>Clostridia</taxon>
        <taxon>Eubacteriales</taxon>
        <taxon>Oscillospiraceae</taxon>
        <taxon>Faecalibacterium</taxon>
    </lineage>
</organism>